<feature type="transmembrane region" description="Helical" evidence="4">
    <location>
        <begin position="164"/>
        <end position="184"/>
    </location>
</feature>
<gene>
    <name evidence="6" type="ORF">SAMN04488115_104103</name>
</gene>
<evidence type="ECO:0000256" key="1">
    <source>
        <dbReference type="ARBA" id="ARBA00012528"/>
    </source>
</evidence>
<dbReference type="InterPro" id="IPR043128">
    <property type="entry name" value="Rev_trsase/Diguanyl_cyclase"/>
</dbReference>
<dbReference type="SUPFAM" id="SSF55073">
    <property type="entry name" value="Nucleotide cyclase"/>
    <property type="match status" value="1"/>
</dbReference>
<organism evidence="6 7">
    <name type="scientific">Bosea lathyri</name>
    <dbReference type="NCBI Taxonomy" id="1036778"/>
    <lineage>
        <taxon>Bacteria</taxon>
        <taxon>Pseudomonadati</taxon>
        <taxon>Pseudomonadota</taxon>
        <taxon>Alphaproteobacteria</taxon>
        <taxon>Hyphomicrobiales</taxon>
        <taxon>Boseaceae</taxon>
        <taxon>Bosea</taxon>
    </lineage>
</organism>
<dbReference type="PANTHER" id="PTHR45138:SF9">
    <property type="entry name" value="DIGUANYLATE CYCLASE DGCM-RELATED"/>
    <property type="match status" value="1"/>
</dbReference>
<feature type="region of interest" description="Disordered" evidence="3">
    <location>
        <begin position="394"/>
        <end position="416"/>
    </location>
</feature>
<dbReference type="CDD" id="cd01949">
    <property type="entry name" value="GGDEF"/>
    <property type="match status" value="1"/>
</dbReference>
<feature type="transmembrane region" description="Helical" evidence="4">
    <location>
        <begin position="29"/>
        <end position="48"/>
    </location>
</feature>
<keyword evidence="4" id="KW-0812">Transmembrane</keyword>
<reference evidence="6 7" key="1">
    <citation type="submission" date="2016-10" db="EMBL/GenBank/DDBJ databases">
        <authorList>
            <person name="de Groot N.N."/>
        </authorList>
    </citation>
    <scope>NUCLEOTIDE SEQUENCE [LARGE SCALE GENOMIC DNA]</scope>
    <source>
        <strain evidence="6 7">DSM 26656</strain>
    </source>
</reference>
<dbReference type="SMART" id="SM00267">
    <property type="entry name" value="GGDEF"/>
    <property type="match status" value="1"/>
</dbReference>
<dbReference type="GO" id="GO:0005886">
    <property type="term" value="C:plasma membrane"/>
    <property type="evidence" value="ECO:0007669"/>
    <property type="project" value="TreeGrafter"/>
</dbReference>
<dbReference type="AlphaFoldDB" id="A0A1H5YV09"/>
<feature type="compositionally biased region" description="Basic and acidic residues" evidence="3">
    <location>
        <begin position="405"/>
        <end position="416"/>
    </location>
</feature>
<keyword evidence="7" id="KW-1185">Reference proteome</keyword>
<keyword evidence="4" id="KW-1133">Transmembrane helix</keyword>
<dbReference type="PROSITE" id="PS50887">
    <property type="entry name" value="GGDEF"/>
    <property type="match status" value="1"/>
</dbReference>
<dbReference type="EMBL" id="FNUY01000004">
    <property type="protein sequence ID" value="SEG27814.1"/>
    <property type="molecule type" value="Genomic_DNA"/>
</dbReference>
<feature type="transmembrane region" description="Helical" evidence="4">
    <location>
        <begin position="54"/>
        <end position="73"/>
    </location>
</feature>
<evidence type="ECO:0000313" key="6">
    <source>
        <dbReference type="EMBL" id="SEG27814.1"/>
    </source>
</evidence>
<dbReference type="GO" id="GO:0043709">
    <property type="term" value="P:cell adhesion involved in single-species biofilm formation"/>
    <property type="evidence" value="ECO:0007669"/>
    <property type="project" value="TreeGrafter"/>
</dbReference>
<dbReference type="GO" id="GO:0052621">
    <property type="term" value="F:diguanylate cyclase activity"/>
    <property type="evidence" value="ECO:0007669"/>
    <property type="project" value="UniProtKB-EC"/>
</dbReference>
<comment type="catalytic activity">
    <reaction evidence="2">
        <text>2 GTP = 3',3'-c-di-GMP + 2 diphosphate</text>
        <dbReference type="Rhea" id="RHEA:24898"/>
        <dbReference type="ChEBI" id="CHEBI:33019"/>
        <dbReference type="ChEBI" id="CHEBI:37565"/>
        <dbReference type="ChEBI" id="CHEBI:58805"/>
        <dbReference type="EC" id="2.7.7.65"/>
    </reaction>
</comment>
<dbReference type="InterPro" id="IPR000160">
    <property type="entry name" value="GGDEF_dom"/>
</dbReference>
<sequence>MIGKFLEDDRSSGFLQKINETNYKFNTRGLLFGILIYNLYLIVDSWFVPDLIGIDIFMRLVIVSPLLFLYLPARHFAMKARPDAIAHEVIHALGCMLVVASLMYIYANARTTAASEYYMGVATVVMYMNTVHRKPLLLAALGTAGCLAVFIIGMQYVTVTSEEAKLPAILCSIGISLVSLFAAYRIEGVERKDYLASLREKTLLARIQSANAELQQLSNTDQLTGIPNRRGFDAAVEETYRSSGRPRAVILLDVDYFKHYNDAMGHPAGDECLRLIGNALRTALRNDRESQDFVARYGGEEFAVLLEKCSQPDALAVSERLRRTVSDLAIAHPARPDERDIVTVSLGIAVSSHRNETIAQALGRADAALYEAKRQGRDRSVLAHEDAEWVVAQLHSGPEPVAETSADRARNKEAGR</sequence>
<dbReference type="FunFam" id="3.30.70.270:FF:000001">
    <property type="entry name" value="Diguanylate cyclase domain protein"/>
    <property type="match status" value="1"/>
</dbReference>
<keyword evidence="4" id="KW-0472">Membrane</keyword>
<dbReference type="PANTHER" id="PTHR45138">
    <property type="entry name" value="REGULATORY COMPONENTS OF SENSORY TRANSDUCTION SYSTEM"/>
    <property type="match status" value="1"/>
</dbReference>
<proteinExistence type="predicted"/>
<evidence type="ECO:0000259" key="5">
    <source>
        <dbReference type="PROSITE" id="PS50887"/>
    </source>
</evidence>
<dbReference type="Gene3D" id="3.30.70.270">
    <property type="match status" value="1"/>
</dbReference>
<evidence type="ECO:0000313" key="7">
    <source>
        <dbReference type="Proteomes" id="UP000236743"/>
    </source>
</evidence>
<evidence type="ECO:0000256" key="4">
    <source>
        <dbReference type="SAM" id="Phobius"/>
    </source>
</evidence>
<feature type="domain" description="GGDEF" evidence="5">
    <location>
        <begin position="245"/>
        <end position="385"/>
    </location>
</feature>
<protein>
    <recommendedName>
        <fullName evidence="1">diguanylate cyclase</fullName>
        <ecNumber evidence="1">2.7.7.65</ecNumber>
    </recommendedName>
</protein>
<dbReference type="EC" id="2.7.7.65" evidence="1"/>
<dbReference type="InterPro" id="IPR029787">
    <property type="entry name" value="Nucleotide_cyclase"/>
</dbReference>
<dbReference type="Pfam" id="PF00990">
    <property type="entry name" value="GGDEF"/>
    <property type="match status" value="1"/>
</dbReference>
<evidence type="ECO:0000256" key="2">
    <source>
        <dbReference type="ARBA" id="ARBA00034247"/>
    </source>
</evidence>
<dbReference type="InterPro" id="IPR050469">
    <property type="entry name" value="Diguanylate_Cyclase"/>
</dbReference>
<name>A0A1H5YV09_9HYPH</name>
<dbReference type="NCBIfam" id="TIGR00254">
    <property type="entry name" value="GGDEF"/>
    <property type="match status" value="1"/>
</dbReference>
<accession>A0A1H5YV09</accession>
<feature type="transmembrane region" description="Helical" evidence="4">
    <location>
        <begin position="136"/>
        <end position="158"/>
    </location>
</feature>
<feature type="transmembrane region" description="Helical" evidence="4">
    <location>
        <begin position="85"/>
        <end position="107"/>
    </location>
</feature>
<evidence type="ECO:0000256" key="3">
    <source>
        <dbReference type="SAM" id="MobiDB-lite"/>
    </source>
</evidence>
<dbReference type="Proteomes" id="UP000236743">
    <property type="component" value="Unassembled WGS sequence"/>
</dbReference>
<dbReference type="GO" id="GO:1902201">
    <property type="term" value="P:negative regulation of bacterial-type flagellum-dependent cell motility"/>
    <property type="evidence" value="ECO:0007669"/>
    <property type="project" value="TreeGrafter"/>
</dbReference>